<sequence>PGTPYIYGWHIDALAEHLEAVTRGEIRNLLITMPPRHAKALAHDTPIFTTWGWKRHGDLVPGDFVFTPKGLPVRVIAVTDEFYDEAYEIGFDDGETIIAGSQHEWRVYIDDVHSTPKWKRTRTERIVETAQLRQHSDDTRNRRAARIKLTSAVQCPPKRLLIDPYLLGVWLGDGSSTSAMLYAGEEDASHFESLGRVARVLEPMGTRKQKFFHILPEGLQTKLRVLGLLGNKHIPSDYLEASLEQRLSLLQGLMDTDGTCSKSDGRCSFTTKHRHIADDICQLICSLGLKAYISREKYTRLNGRVHGPYFIVSFMGKAGLTIFRLQRKQSRIRESLHPKSNHRYVHSLIRIGQHPLKCIQVEGGMYLTGKRFIPTHNSICVAVMWPTWVWTCLPEKRFLFASYAQGLSTRDSVKCRRIIESPWYRRRWGHVFKLTSDMNLKMRFENSRMGYRLATSVGGSNTGEGGDFLGVDDAHNIKEVSSKIKRTAVID</sequence>
<dbReference type="GO" id="GO:0016539">
    <property type="term" value="P:intein-mediated protein splicing"/>
    <property type="evidence" value="ECO:0007669"/>
    <property type="project" value="InterPro"/>
</dbReference>
<accession>A0A0F9D5K3</accession>
<organism evidence="2">
    <name type="scientific">marine sediment metagenome</name>
    <dbReference type="NCBI Taxonomy" id="412755"/>
    <lineage>
        <taxon>unclassified sequences</taxon>
        <taxon>metagenomes</taxon>
        <taxon>ecological metagenomes</taxon>
    </lineage>
</organism>
<feature type="domain" description="DOD-type homing endonuclease" evidence="1">
    <location>
        <begin position="166"/>
        <end position="289"/>
    </location>
</feature>
<dbReference type="InterPro" id="IPR004042">
    <property type="entry name" value="Intein_endonuc_central"/>
</dbReference>
<dbReference type="InterPro" id="IPR004860">
    <property type="entry name" value="LAGLIDADG_dom"/>
</dbReference>
<dbReference type="InterPro" id="IPR036844">
    <property type="entry name" value="Hint_dom_sf"/>
</dbReference>
<reference evidence="2" key="1">
    <citation type="journal article" date="2015" name="Nature">
        <title>Complex archaea that bridge the gap between prokaryotes and eukaryotes.</title>
        <authorList>
            <person name="Spang A."/>
            <person name="Saw J.H."/>
            <person name="Jorgensen S.L."/>
            <person name="Zaremba-Niedzwiedzka K."/>
            <person name="Martijn J."/>
            <person name="Lind A.E."/>
            <person name="van Eijk R."/>
            <person name="Schleper C."/>
            <person name="Guy L."/>
            <person name="Ettema T.J."/>
        </authorList>
    </citation>
    <scope>NUCLEOTIDE SEQUENCE</scope>
</reference>
<dbReference type="Pfam" id="PF14528">
    <property type="entry name" value="LAGLIDADG_3"/>
    <property type="match status" value="1"/>
</dbReference>
<evidence type="ECO:0000313" key="2">
    <source>
        <dbReference type="EMBL" id="KKL48976.1"/>
    </source>
</evidence>
<protein>
    <recommendedName>
        <fullName evidence="1">DOD-type homing endonuclease domain-containing protein</fullName>
    </recommendedName>
</protein>
<dbReference type="InterPro" id="IPR006142">
    <property type="entry name" value="INTEIN"/>
</dbReference>
<dbReference type="InterPro" id="IPR027434">
    <property type="entry name" value="Homing_endonucl"/>
</dbReference>
<name>A0A0F9D5K3_9ZZZZ</name>
<dbReference type="PRINTS" id="PR00379">
    <property type="entry name" value="INTEIN"/>
</dbReference>
<comment type="caution">
    <text evidence="2">The sequence shown here is derived from an EMBL/GenBank/DDBJ whole genome shotgun (WGS) entry which is preliminary data.</text>
</comment>
<dbReference type="GO" id="GO:0004519">
    <property type="term" value="F:endonuclease activity"/>
    <property type="evidence" value="ECO:0007669"/>
    <property type="project" value="InterPro"/>
</dbReference>
<dbReference type="EMBL" id="LAZR01033128">
    <property type="protein sequence ID" value="KKL48976.1"/>
    <property type="molecule type" value="Genomic_DNA"/>
</dbReference>
<dbReference type="Gene3D" id="3.10.28.10">
    <property type="entry name" value="Homing endonucleases"/>
    <property type="match status" value="1"/>
</dbReference>
<dbReference type="AlphaFoldDB" id="A0A0F9D5K3"/>
<evidence type="ECO:0000259" key="1">
    <source>
        <dbReference type="PROSITE" id="PS50819"/>
    </source>
</evidence>
<gene>
    <name evidence="2" type="ORF">LCGC14_2320120</name>
</gene>
<dbReference type="SUPFAM" id="SSF55608">
    <property type="entry name" value="Homing endonucleases"/>
    <property type="match status" value="1"/>
</dbReference>
<feature type="non-terminal residue" evidence="2">
    <location>
        <position position="1"/>
    </location>
</feature>
<dbReference type="PROSITE" id="PS50819">
    <property type="entry name" value="INTEIN_ENDONUCLEASE"/>
    <property type="match status" value="1"/>
</dbReference>
<proteinExistence type="predicted"/>
<dbReference type="SUPFAM" id="SSF51294">
    <property type="entry name" value="Hedgehog/intein (Hint) domain"/>
    <property type="match status" value="1"/>
</dbReference>